<dbReference type="InterPro" id="IPR025049">
    <property type="entry name" value="Mfa-like_1"/>
</dbReference>
<dbReference type="InterPro" id="IPR038765">
    <property type="entry name" value="Papain-like_cys_pep_sf"/>
</dbReference>
<dbReference type="Proteomes" id="UP000283855">
    <property type="component" value="Unassembled WGS sequence"/>
</dbReference>
<dbReference type="SUPFAM" id="SSF54001">
    <property type="entry name" value="Cysteine proteinases"/>
    <property type="match status" value="1"/>
</dbReference>
<name>A0A413SXR3_9BACT</name>
<reference evidence="2 3" key="1">
    <citation type="submission" date="2018-08" db="EMBL/GenBank/DDBJ databases">
        <title>A genome reference for cultivated species of the human gut microbiota.</title>
        <authorList>
            <person name="Zou Y."/>
            <person name="Xue W."/>
            <person name="Luo G."/>
        </authorList>
    </citation>
    <scope>NUCLEOTIDE SEQUENCE [LARGE SCALE GENOMIC DNA]</scope>
    <source>
        <strain evidence="2 3">AM42-38</strain>
    </source>
</reference>
<dbReference type="Pfam" id="PF09028">
    <property type="entry name" value="Mac-1"/>
    <property type="match status" value="1"/>
</dbReference>
<dbReference type="GO" id="GO:0008233">
    <property type="term" value="F:peptidase activity"/>
    <property type="evidence" value="ECO:0007669"/>
    <property type="project" value="InterPro"/>
</dbReference>
<feature type="domain" description="Ig protease IdeS" evidence="1">
    <location>
        <begin position="321"/>
        <end position="509"/>
    </location>
</feature>
<dbReference type="EMBL" id="QSFT01000024">
    <property type="protein sequence ID" value="RHA74358.1"/>
    <property type="molecule type" value="Genomic_DNA"/>
</dbReference>
<accession>A0A413SXR3</accession>
<dbReference type="AlphaFoldDB" id="A0A413SXR3"/>
<dbReference type="RefSeq" id="WP_118400663.1">
    <property type="nucleotide sequence ID" value="NZ_CABJGD010000024.1"/>
</dbReference>
<sequence>MKISVLTFVLRAILVVAIFVCGSCSTPFPSESSGPAGSGYVKWSIVSDLSRARLETDGRGEFVPGDTIVVSAHNVTSGLVRRYVLHLESDGWKPFVPWSEVGNGEVIFTAWHTSPSGRLVNDAGDSESSYVHRIETQQDGEGYLRSDLLVARTHVHAGETVALCFGHALHRLRIRLESPDGSFDGHQIAAGEIRVRTACRIPFDLSEGTSGEPAGYQWVTPLKESDNTWTALLCPQEAGDLRSEDWIQIRIGDKELAMPLPESLAGQPLERLEAGKEIVYRIRLRKEAEPDAFSGTTRWVYGIKEPLPEQWNADHTQLKWTDGCGWFDCNKVNPSGITSGDDGLMCWAASASNLIHWWLAQNAGTEAVRAYQGPEAVPSDMLHSQVFQLYKDHFPNRGEYPLKAVNWFFNGVFQKRIYETDPVDPSAGFFRPWLGTNSLGKEYLNYELTRDGFNRIVKHALSSGQGMMFVINLGKNWSTHAVTLWGVSFDESGLADTLYMVDNNDGRYDARGTIRAMKVKYLPYSSSNSELYPYVPNSLGDFTIRIESLCTLSLGREWIK</sequence>
<dbReference type="Gene3D" id="3.90.70.10">
    <property type="entry name" value="Cysteine proteinases"/>
    <property type="match status" value="1"/>
</dbReference>
<dbReference type="InterPro" id="IPR015117">
    <property type="entry name" value="IdeS"/>
</dbReference>
<organism evidence="2 3">
    <name type="scientific">Phocaeicola coprophilus</name>
    <dbReference type="NCBI Taxonomy" id="387090"/>
    <lineage>
        <taxon>Bacteria</taxon>
        <taxon>Pseudomonadati</taxon>
        <taxon>Bacteroidota</taxon>
        <taxon>Bacteroidia</taxon>
        <taxon>Bacteroidales</taxon>
        <taxon>Bacteroidaceae</taxon>
        <taxon>Phocaeicola</taxon>
    </lineage>
</organism>
<evidence type="ECO:0000259" key="1">
    <source>
        <dbReference type="Pfam" id="PF09028"/>
    </source>
</evidence>
<evidence type="ECO:0000313" key="3">
    <source>
        <dbReference type="Proteomes" id="UP000283855"/>
    </source>
</evidence>
<protein>
    <recommendedName>
        <fullName evidence="1">Ig protease IdeS domain-containing protein</fullName>
    </recommendedName>
</protein>
<comment type="caution">
    <text evidence="2">The sequence shown here is derived from an EMBL/GenBank/DDBJ whole genome shotgun (WGS) entry which is preliminary data.</text>
</comment>
<proteinExistence type="predicted"/>
<gene>
    <name evidence="2" type="ORF">DW921_10690</name>
</gene>
<evidence type="ECO:0000313" key="2">
    <source>
        <dbReference type="EMBL" id="RHA74358.1"/>
    </source>
</evidence>
<dbReference type="Pfam" id="PF13149">
    <property type="entry name" value="Mfa_like_1"/>
    <property type="match status" value="1"/>
</dbReference>